<keyword evidence="2" id="KW-0479">Metal-binding</keyword>
<dbReference type="PANTHER" id="PTHR11575:SF6">
    <property type="entry name" value="2',3'-CYCLIC-NUCLEOTIDE 2'-PHOSPHODIESTERASE_3'-NUCLEOTIDASE"/>
    <property type="match status" value="1"/>
</dbReference>
<dbReference type="RefSeq" id="WP_002707475.1">
    <property type="nucleotide sequence ID" value="NZ_JH651384.1"/>
</dbReference>
<dbReference type="SUPFAM" id="SSF56300">
    <property type="entry name" value="Metallo-dependent phosphatases"/>
    <property type="match status" value="1"/>
</dbReference>
<dbReference type="InterPro" id="IPR006179">
    <property type="entry name" value="5_nucleotidase/apyrase"/>
</dbReference>
<evidence type="ECO:0000256" key="1">
    <source>
        <dbReference type="ARBA" id="ARBA00006654"/>
    </source>
</evidence>
<name>A0A656HC06_THINJ</name>
<dbReference type="InterPro" id="IPR041827">
    <property type="entry name" value="CpdB_N"/>
</dbReference>
<dbReference type="NCBIfam" id="NF006938">
    <property type="entry name" value="PRK09420.1"/>
    <property type="match status" value="1"/>
</dbReference>
<feature type="chain" id="PRO_5025095085" evidence="5">
    <location>
        <begin position="26"/>
        <end position="658"/>
    </location>
</feature>
<dbReference type="PRINTS" id="PR01607">
    <property type="entry name" value="APYRASEFAMLY"/>
</dbReference>
<dbReference type="PANTHER" id="PTHR11575">
    <property type="entry name" value="5'-NUCLEOTIDASE-RELATED"/>
    <property type="match status" value="1"/>
</dbReference>
<evidence type="ECO:0000259" key="7">
    <source>
        <dbReference type="Pfam" id="PF02872"/>
    </source>
</evidence>
<organism evidence="8 9">
    <name type="scientific">Thiothrix nivea (strain ATCC 35100 / DSM 5205 / JP2)</name>
    <dbReference type="NCBI Taxonomy" id="870187"/>
    <lineage>
        <taxon>Bacteria</taxon>
        <taxon>Pseudomonadati</taxon>
        <taxon>Pseudomonadota</taxon>
        <taxon>Gammaproteobacteria</taxon>
        <taxon>Thiotrichales</taxon>
        <taxon>Thiotrichaceae</taxon>
        <taxon>Thiothrix</taxon>
    </lineage>
</organism>
<dbReference type="InterPro" id="IPR029052">
    <property type="entry name" value="Metallo-depent_PP-like"/>
</dbReference>
<feature type="domain" description="5'-Nucleotidase C-terminal" evidence="7">
    <location>
        <begin position="384"/>
        <end position="566"/>
    </location>
</feature>
<dbReference type="GO" id="GO:0016787">
    <property type="term" value="F:hydrolase activity"/>
    <property type="evidence" value="ECO:0007669"/>
    <property type="project" value="UniProtKB-KW"/>
</dbReference>
<dbReference type="GO" id="GO:0000166">
    <property type="term" value="F:nucleotide binding"/>
    <property type="evidence" value="ECO:0007669"/>
    <property type="project" value="UniProtKB-KW"/>
</dbReference>
<dbReference type="CDD" id="cd07410">
    <property type="entry name" value="MPP_CpdB_N"/>
    <property type="match status" value="1"/>
</dbReference>
<dbReference type="Pfam" id="PF00149">
    <property type="entry name" value="Metallophos"/>
    <property type="match status" value="1"/>
</dbReference>
<dbReference type="InterPro" id="IPR036907">
    <property type="entry name" value="5'-Nucleotdase_C_sf"/>
</dbReference>
<dbReference type="EMBL" id="JH651384">
    <property type="protein sequence ID" value="EIJ33524.1"/>
    <property type="molecule type" value="Genomic_DNA"/>
</dbReference>
<evidence type="ECO:0000256" key="5">
    <source>
        <dbReference type="RuleBase" id="RU362119"/>
    </source>
</evidence>
<comment type="similarity">
    <text evidence="1 5">Belongs to the 5'-nucleotidase family.</text>
</comment>
<dbReference type="PROSITE" id="PS51257">
    <property type="entry name" value="PROKAR_LIPOPROTEIN"/>
    <property type="match status" value="1"/>
</dbReference>
<accession>A0A656HC06</accession>
<feature type="domain" description="Calcineurin-like phosphoesterase" evidence="6">
    <location>
        <begin position="49"/>
        <end position="285"/>
    </location>
</feature>
<gene>
    <name evidence="8" type="ORF">Thini_0898</name>
</gene>
<dbReference type="Gene3D" id="3.60.21.10">
    <property type="match status" value="1"/>
</dbReference>
<evidence type="ECO:0000256" key="3">
    <source>
        <dbReference type="ARBA" id="ARBA00022729"/>
    </source>
</evidence>
<proteinExistence type="inferred from homology"/>
<sequence precursor="true">MKLIPVPKPLSLGIMLALASSLLVSGCNDSDSGAAASSTPTAAKSTLAILATTDVHTNILSYDYFKTTEDKTIGLERTATLIEQARAQYPNNILLDNGDTLQGTAMSDYQAVVKPLTCAETDAQFKVMNYLHYDAMAYGNHEFNYGLPWLDQVTGKTGCAGPDFPLVSANVLNASDKKPRYSATTIIEKTIDGQPIKIGVFGVLPPQIVLWDKRHLDGKVVTSDVKEASVQAVAELKAKGADIIIALNHGGMTKQAYTPGLENAGNYVAEVAGIDAMIMGHSHGYFPDGKAYADIPNADNKTGKVNGVPAVMPGFWGNHLGVVTLDLENKDGKWSVASSKSEIRPIVIKDASGTTTGYVEPDPQVKTLVQAEHEATITYVSTPIGDTETPIASFFSQSGDTTAIELINRAQTDYVSRYVQDNLPQYASLPVLSAAAPFKMNFRGSGYTDIPVGGVAIKNVADLYLYPNTVQAVKVDGKTVKAWLEKSAQYFNQIDPAKAEDQALVDTTFPSYNFDVIDGVAYEIDVTAAAGERIKNLSYQGVPVADADEFIVATNNYRASGGGSFAGLNGSQTIFESPDSNRDIIVAYIKTLKTLTKANIGADKNWRFTPVTTAGAVTVQTACDKLAVAAADDIANLTQTSAAKDENGDCTYNIDLSK</sequence>
<dbReference type="OrthoDB" id="9803927at2"/>
<evidence type="ECO:0000256" key="2">
    <source>
        <dbReference type="ARBA" id="ARBA00022723"/>
    </source>
</evidence>
<dbReference type="Pfam" id="PF02872">
    <property type="entry name" value="5_nucleotid_C"/>
    <property type="match status" value="1"/>
</dbReference>
<dbReference type="Proteomes" id="UP000005317">
    <property type="component" value="Unassembled WGS sequence"/>
</dbReference>
<dbReference type="GO" id="GO:0030288">
    <property type="term" value="C:outer membrane-bounded periplasmic space"/>
    <property type="evidence" value="ECO:0007669"/>
    <property type="project" value="TreeGrafter"/>
</dbReference>
<dbReference type="InterPro" id="IPR004843">
    <property type="entry name" value="Calcineurin-like_PHP"/>
</dbReference>
<evidence type="ECO:0000313" key="8">
    <source>
        <dbReference type="EMBL" id="EIJ33524.1"/>
    </source>
</evidence>
<evidence type="ECO:0000313" key="9">
    <source>
        <dbReference type="Proteomes" id="UP000005317"/>
    </source>
</evidence>
<dbReference type="AlphaFoldDB" id="A0A656HC06"/>
<evidence type="ECO:0000259" key="6">
    <source>
        <dbReference type="Pfam" id="PF00149"/>
    </source>
</evidence>
<protein>
    <submittedName>
        <fullName evidence="8">5'-Nucleotidase domain-containing protein</fullName>
    </submittedName>
</protein>
<keyword evidence="9" id="KW-1185">Reference proteome</keyword>
<dbReference type="SUPFAM" id="SSF55816">
    <property type="entry name" value="5'-nucleotidase (syn. UDP-sugar hydrolase), C-terminal domain"/>
    <property type="match status" value="1"/>
</dbReference>
<dbReference type="InterPro" id="IPR008334">
    <property type="entry name" value="5'-Nucleotdase_C"/>
</dbReference>
<dbReference type="GO" id="GO:0009166">
    <property type="term" value="P:nucleotide catabolic process"/>
    <property type="evidence" value="ECO:0007669"/>
    <property type="project" value="InterPro"/>
</dbReference>
<dbReference type="GO" id="GO:0046872">
    <property type="term" value="F:metal ion binding"/>
    <property type="evidence" value="ECO:0007669"/>
    <property type="project" value="UniProtKB-KW"/>
</dbReference>
<feature type="signal peptide" evidence="5">
    <location>
        <begin position="1"/>
        <end position="25"/>
    </location>
</feature>
<reference evidence="9" key="1">
    <citation type="journal article" date="2011" name="Stand. Genomic Sci.">
        <title>Genome sequence of the filamentous, gliding Thiothrix nivea neotype strain (JP2(T)).</title>
        <authorList>
            <person name="Lapidus A."/>
            <person name="Nolan M."/>
            <person name="Lucas S."/>
            <person name="Glavina Del Rio T."/>
            <person name="Tice H."/>
            <person name="Cheng J.F."/>
            <person name="Tapia R."/>
            <person name="Han C."/>
            <person name="Goodwin L."/>
            <person name="Pitluck S."/>
            <person name="Liolios K."/>
            <person name="Pagani I."/>
            <person name="Ivanova N."/>
            <person name="Huntemann M."/>
            <person name="Mavromatis K."/>
            <person name="Mikhailova N."/>
            <person name="Pati A."/>
            <person name="Chen A."/>
            <person name="Palaniappan K."/>
            <person name="Land M."/>
            <person name="Brambilla E.M."/>
            <person name="Rohde M."/>
            <person name="Abt B."/>
            <person name="Verbarg S."/>
            <person name="Goker M."/>
            <person name="Bristow J."/>
            <person name="Eisen J.A."/>
            <person name="Markowitz V."/>
            <person name="Hugenholtz P."/>
            <person name="Kyrpides N.C."/>
            <person name="Klenk H.P."/>
            <person name="Woyke T."/>
        </authorList>
    </citation>
    <scope>NUCLEOTIDE SEQUENCE [LARGE SCALE GENOMIC DNA]</scope>
    <source>
        <strain evidence="9">ATCC 35100 / DSM 5205 / JP2</strain>
    </source>
</reference>
<keyword evidence="3 5" id="KW-0732">Signal</keyword>
<evidence type="ECO:0000256" key="4">
    <source>
        <dbReference type="ARBA" id="ARBA00022741"/>
    </source>
</evidence>
<keyword evidence="5" id="KW-0378">Hydrolase</keyword>
<keyword evidence="4 5" id="KW-0547">Nucleotide-binding</keyword>
<dbReference type="Gene3D" id="3.90.780.10">
    <property type="entry name" value="5'-Nucleotidase, C-terminal domain"/>
    <property type="match status" value="1"/>
</dbReference>